<keyword evidence="3" id="KW-1185">Reference proteome</keyword>
<name>A0AA39IFP6_9BILA</name>
<gene>
    <name evidence="2" type="ORF">QR680_008171</name>
</gene>
<feature type="compositionally biased region" description="Low complexity" evidence="1">
    <location>
        <begin position="78"/>
        <end position="87"/>
    </location>
</feature>
<protein>
    <submittedName>
        <fullName evidence="2">Uncharacterized protein</fullName>
    </submittedName>
</protein>
<feature type="region of interest" description="Disordered" evidence="1">
    <location>
        <begin position="56"/>
        <end position="87"/>
    </location>
</feature>
<sequence length="87" mass="9962">MLELFLWAMMNENTRMERTLLEQNQELADKMNREAGGIFWVGTSSEYNPILPVFPRMPGQEKLHTSSGELKKSDDKPSNSNDSAKLM</sequence>
<dbReference type="Proteomes" id="UP001175271">
    <property type="component" value="Unassembled WGS sequence"/>
</dbReference>
<evidence type="ECO:0000256" key="1">
    <source>
        <dbReference type="SAM" id="MobiDB-lite"/>
    </source>
</evidence>
<feature type="compositionally biased region" description="Basic and acidic residues" evidence="1">
    <location>
        <begin position="59"/>
        <end position="77"/>
    </location>
</feature>
<evidence type="ECO:0000313" key="2">
    <source>
        <dbReference type="EMBL" id="KAK0423488.1"/>
    </source>
</evidence>
<organism evidence="2 3">
    <name type="scientific">Steinernema hermaphroditum</name>
    <dbReference type="NCBI Taxonomy" id="289476"/>
    <lineage>
        <taxon>Eukaryota</taxon>
        <taxon>Metazoa</taxon>
        <taxon>Ecdysozoa</taxon>
        <taxon>Nematoda</taxon>
        <taxon>Chromadorea</taxon>
        <taxon>Rhabditida</taxon>
        <taxon>Tylenchina</taxon>
        <taxon>Panagrolaimomorpha</taxon>
        <taxon>Strongyloidoidea</taxon>
        <taxon>Steinernematidae</taxon>
        <taxon>Steinernema</taxon>
    </lineage>
</organism>
<proteinExistence type="predicted"/>
<dbReference type="AlphaFoldDB" id="A0AA39IFP6"/>
<reference evidence="2" key="1">
    <citation type="submission" date="2023-06" db="EMBL/GenBank/DDBJ databases">
        <title>Genomic analysis of the entomopathogenic nematode Steinernema hermaphroditum.</title>
        <authorList>
            <person name="Schwarz E.M."/>
            <person name="Heppert J.K."/>
            <person name="Baniya A."/>
            <person name="Schwartz H.T."/>
            <person name="Tan C.-H."/>
            <person name="Antoshechkin I."/>
            <person name="Sternberg P.W."/>
            <person name="Goodrich-Blair H."/>
            <person name="Dillman A.R."/>
        </authorList>
    </citation>
    <scope>NUCLEOTIDE SEQUENCE</scope>
    <source>
        <strain evidence="2">PS9179</strain>
        <tissue evidence="2">Whole animal</tissue>
    </source>
</reference>
<evidence type="ECO:0000313" key="3">
    <source>
        <dbReference type="Proteomes" id="UP001175271"/>
    </source>
</evidence>
<comment type="caution">
    <text evidence="2">The sequence shown here is derived from an EMBL/GenBank/DDBJ whole genome shotgun (WGS) entry which is preliminary data.</text>
</comment>
<accession>A0AA39IFP6</accession>
<dbReference type="EMBL" id="JAUCMV010000001">
    <property type="protein sequence ID" value="KAK0423488.1"/>
    <property type="molecule type" value="Genomic_DNA"/>
</dbReference>